<reference evidence="2 3" key="1">
    <citation type="submission" date="2019-02" db="EMBL/GenBank/DDBJ databases">
        <title>Genome sequencing of the rare red list fungi Bondarzewia mesenterica.</title>
        <authorList>
            <person name="Buettner E."/>
            <person name="Kellner H."/>
        </authorList>
    </citation>
    <scope>NUCLEOTIDE SEQUENCE [LARGE SCALE GENOMIC DNA]</scope>
    <source>
        <strain evidence="2 3">DSM 108281</strain>
    </source>
</reference>
<feature type="compositionally biased region" description="Basic and acidic residues" evidence="1">
    <location>
        <begin position="361"/>
        <end position="390"/>
    </location>
</feature>
<gene>
    <name evidence="2" type="ORF">EW146_g8180</name>
</gene>
<name>A0A4S4LM04_9AGAM</name>
<feature type="compositionally biased region" description="Low complexity" evidence="1">
    <location>
        <begin position="398"/>
        <end position="410"/>
    </location>
</feature>
<feature type="region of interest" description="Disordered" evidence="1">
    <location>
        <begin position="1"/>
        <end position="87"/>
    </location>
</feature>
<dbReference type="EMBL" id="SGPL01000536">
    <property type="protein sequence ID" value="THH11040.1"/>
    <property type="molecule type" value="Genomic_DNA"/>
</dbReference>
<feature type="compositionally biased region" description="Basic residues" evidence="1">
    <location>
        <begin position="440"/>
        <end position="449"/>
    </location>
</feature>
<sequence length="456" mass="49746">MFFSLFSKKSSKQSVKPNEPANELAAENQSPIHQLRTPSPSEAPSTAQILPAQPSPTPSFAHTTSDPQSASSIPPPTTSNPTDSASLQSLLTNIPPRTLHTYTLSRLPTAPADTLAALSSFFSTLTPPPLLHCIRCHKDFTEVENADRSCLVPHDDDSAEVERVGRARKNTLAEGPEYETLWGCCGKTVEGDGDQGPPDGWCYEGKHTTDIKRARFRADSTLADDKLVSCIRLNCHGVRSALPRSTRASNKRPRPAKAEEDETDSEGAEDSGVDEIIKGVDKLEKKKEIGKPRAKGKAKDKPDVKGKGKAEEKESEAEQGNVVVALDTSKGDSSNRPIVKPRDRARKRKQEESDDAVVAELVEKKGGGKKKAEEGGKGKEKEKVEKEKETPKKRKAPPRVVVSPRPASVRPKTRAGKEKEIVPETGDEKMDVDEEEKGKEGKRRKRRKVVPTPGAE</sequence>
<feature type="compositionally biased region" description="Low complexity" evidence="1">
    <location>
        <begin position="1"/>
        <end position="14"/>
    </location>
</feature>
<evidence type="ECO:0000313" key="2">
    <source>
        <dbReference type="EMBL" id="THH11040.1"/>
    </source>
</evidence>
<evidence type="ECO:0000256" key="1">
    <source>
        <dbReference type="SAM" id="MobiDB-lite"/>
    </source>
</evidence>
<accession>A0A4S4LM04</accession>
<dbReference type="OrthoDB" id="3245731at2759"/>
<dbReference type="AlphaFoldDB" id="A0A4S4LM04"/>
<comment type="caution">
    <text evidence="2">The sequence shown here is derived from an EMBL/GenBank/DDBJ whole genome shotgun (WGS) entry which is preliminary data.</text>
</comment>
<evidence type="ECO:0000313" key="3">
    <source>
        <dbReference type="Proteomes" id="UP000310158"/>
    </source>
</evidence>
<feature type="compositionally biased region" description="Basic and acidic residues" evidence="1">
    <location>
        <begin position="275"/>
        <end position="312"/>
    </location>
</feature>
<feature type="compositionally biased region" description="Acidic residues" evidence="1">
    <location>
        <begin position="259"/>
        <end position="273"/>
    </location>
</feature>
<feature type="region of interest" description="Disordered" evidence="1">
    <location>
        <begin position="242"/>
        <end position="456"/>
    </location>
</feature>
<feature type="compositionally biased region" description="Polar residues" evidence="1">
    <location>
        <begin position="27"/>
        <end position="48"/>
    </location>
</feature>
<keyword evidence="3" id="KW-1185">Reference proteome</keyword>
<proteinExistence type="predicted"/>
<evidence type="ECO:0008006" key="4">
    <source>
        <dbReference type="Google" id="ProtNLM"/>
    </source>
</evidence>
<organism evidence="2 3">
    <name type="scientific">Bondarzewia mesenterica</name>
    <dbReference type="NCBI Taxonomy" id="1095465"/>
    <lineage>
        <taxon>Eukaryota</taxon>
        <taxon>Fungi</taxon>
        <taxon>Dikarya</taxon>
        <taxon>Basidiomycota</taxon>
        <taxon>Agaricomycotina</taxon>
        <taxon>Agaricomycetes</taxon>
        <taxon>Russulales</taxon>
        <taxon>Bondarzewiaceae</taxon>
        <taxon>Bondarzewia</taxon>
    </lineage>
</organism>
<feature type="compositionally biased region" description="Basic and acidic residues" evidence="1">
    <location>
        <begin position="415"/>
        <end position="429"/>
    </location>
</feature>
<protein>
    <recommendedName>
        <fullName evidence="4">C2H2-type domain-containing protein</fullName>
    </recommendedName>
</protein>
<dbReference type="Proteomes" id="UP000310158">
    <property type="component" value="Unassembled WGS sequence"/>
</dbReference>